<organism evidence="2 3">
    <name type="scientific">Streptomyces iconiensis</name>
    <dbReference type="NCBI Taxonomy" id="1384038"/>
    <lineage>
        <taxon>Bacteria</taxon>
        <taxon>Bacillati</taxon>
        <taxon>Actinomycetota</taxon>
        <taxon>Actinomycetes</taxon>
        <taxon>Kitasatosporales</taxon>
        <taxon>Streptomycetaceae</taxon>
        <taxon>Streptomyces</taxon>
    </lineage>
</organism>
<dbReference type="EMBL" id="JANCPR020000002">
    <property type="protein sequence ID" value="MDJ1130905.1"/>
    <property type="molecule type" value="Genomic_DNA"/>
</dbReference>
<evidence type="ECO:0000256" key="1">
    <source>
        <dbReference type="SAM" id="MobiDB-lite"/>
    </source>
</evidence>
<feature type="compositionally biased region" description="Basic and acidic residues" evidence="1">
    <location>
        <begin position="53"/>
        <end position="69"/>
    </location>
</feature>
<reference evidence="2 3" key="1">
    <citation type="submission" date="2023-05" db="EMBL/GenBank/DDBJ databases">
        <title>Streptantibioticus silvisoli sp. nov., acidotolerant actinomycetes 1 from pine litter.</title>
        <authorList>
            <person name="Swiecimska M."/>
            <person name="Golinska P."/>
            <person name="Sangal V."/>
            <person name="Wachnowicz B."/>
            <person name="Goodfellow M."/>
        </authorList>
    </citation>
    <scope>NUCLEOTIDE SEQUENCE [LARGE SCALE GENOMIC DNA]</scope>
    <source>
        <strain evidence="2 3">DSM 42109</strain>
    </source>
</reference>
<feature type="region of interest" description="Disordered" evidence="1">
    <location>
        <begin position="1"/>
        <end position="136"/>
    </location>
</feature>
<dbReference type="Proteomes" id="UP001214441">
    <property type="component" value="Unassembled WGS sequence"/>
</dbReference>
<accession>A0ABT6ZPD0</accession>
<feature type="compositionally biased region" description="Low complexity" evidence="1">
    <location>
        <begin position="95"/>
        <end position="111"/>
    </location>
</feature>
<evidence type="ECO:0000313" key="3">
    <source>
        <dbReference type="Proteomes" id="UP001214441"/>
    </source>
</evidence>
<keyword evidence="3" id="KW-1185">Reference proteome</keyword>
<feature type="compositionally biased region" description="Low complexity" evidence="1">
    <location>
        <begin position="20"/>
        <end position="50"/>
    </location>
</feature>
<gene>
    <name evidence="2" type="ORF">NMN56_002850</name>
</gene>
<evidence type="ECO:0000313" key="2">
    <source>
        <dbReference type="EMBL" id="MDJ1130905.1"/>
    </source>
</evidence>
<name>A0ABT6ZPD0_9ACTN</name>
<dbReference type="RefSeq" id="WP_274043488.1">
    <property type="nucleotide sequence ID" value="NZ_JANCPR020000002.1"/>
</dbReference>
<comment type="caution">
    <text evidence="2">The sequence shown here is derived from an EMBL/GenBank/DDBJ whole genome shotgun (WGS) entry which is preliminary data.</text>
</comment>
<protein>
    <submittedName>
        <fullName evidence="2">Uncharacterized protein</fullName>
    </submittedName>
</protein>
<sequence>MGVFAKLLRRSSGKSTADSAEATPPEETGAPAAEATAPAAGCTTPVAGATWNARERDTEERNSGERNAEDGSPCATASGEGPVKAARDEAPSQDPVTGAEAEPAAATVEPGDGVGIPQQHSPGEAAGSGTGDSVRK</sequence>
<proteinExistence type="predicted"/>